<sequence>MKKFRFSFLIITAIIGAVLTACQEQEVITLTEQANDVDMQYIYLLDNEVVYSNVFDLSDEGLNILVSSEKNQEKTNIVIRAFTDEKDYRDGHLNTY</sequence>
<accession>A0A3B0UJV9</accession>
<reference evidence="1" key="1">
    <citation type="submission" date="2018-06" db="EMBL/GenBank/DDBJ databases">
        <authorList>
            <person name="Zhirakovskaya E."/>
        </authorList>
    </citation>
    <scope>NUCLEOTIDE SEQUENCE</scope>
</reference>
<dbReference type="AlphaFoldDB" id="A0A3B0UJV9"/>
<organism evidence="1">
    <name type="scientific">hydrothermal vent metagenome</name>
    <dbReference type="NCBI Taxonomy" id="652676"/>
    <lineage>
        <taxon>unclassified sequences</taxon>
        <taxon>metagenomes</taxon>
        <taxon>ecological metagenomes</taxon>
    </lineage>
</organism>
<name>A0A3B0UJV9_9ZZZZ</name>
<dbReference type="EMBL" id="UOES01000131">
    <property type="protein sequence ID" value="VAW26712.1"/>
    <property type="molecule type" value="Genomic_DNA"/>
</dbReference>
<proteinExistence type="predicted"/>
<evidence type="ECO:0000313" key="1">
    <source>
        <dbReference type="EMBL" id="VAW26712.1"/>
    </source>
</evidence>
<dbReference type="PROSITE" id="PS51257">
    <property type="entry name" value="PROKAR_LIPOPROTEIN"/>
    <property type="match status" value="1"/>
</dbReference>
<protein>
    <submittedName>
        <fullName evidence="1">Uncharacterized protein</fullName>
    </submittedName>
</protein>
<gene>
    <name evidence="1" type="ORF">MNBD_BACTEROID06-1392</name>
</gene>